<dbReference type="InterPro" id="IPR000477">
    <property type="entry name" value="RT_dom"/>
</dbReference>
<gene>
    <name evidence="3" type="ORF">QYF61_023971</name>
</gene>
<keyword evidence="1" id="KW-1133">Transmembrane helix</keyword>
<protein>
    <recommendedName>
        <fullName evidence="2">Reverse transcriptase domain-containing protein</fullName>
    </recommendedName>
</protein>
<dbReference type="AlphaFoldDB" id="A0AAN7N2Z3"/>
<sequence>MSSQFLQENAKETRLVKQEKITEVKKKKLQKSNRKNTEGLTNLITFYNKITFSVDRGRAVGIVCLDFCKTFITVSHSLLLHKLANTDWMDGLRVGLSQVPQGLILGPALFNIFTNVLDDGIESTLTRFADDTKLGVTSEGEHIRRESHLTERPGQDGSARICVFGSSLAERDPGVPGGQPVERSHQCATAATKAKWILGVTSRDRDVITPLYSVLVRLHLEYCVQFWTPQFKKNTDRLERVQRRATKMNKRLENLPCEERLKELGLFSEEKRTDGKAQADLIAVFQYLKGIYKGHRGSLFTRSHMEKTKGISLTLGSLFIYFVFPISAAVFHASQFRISSLATAGKSPTRRAPIQAALSSVKKDDRYCRLHTPYYFAF</sequence>
<keyword evidence="1" id="KW-0472">Membrane</keyword>
<dbReference type="Proteomes" id="UP001333110">
    <property type="component" value="Unassembled WGS sequence"/>
</dbReference>
<dbReference type="Pfam" id="PF00078">
    <property type="entry name" value="RVT_1"/>
    <property type="match status" value="1"/>
</dbReference>
<dbReference type="PANTHER" id="PTHR33332">
    <property type="entry name" value="REVERSE TRANSCRIPTASE DOMAIN-CONTAINING PROTEIN"/>
    <property type="match status" value="1"/>
</dbReference>
<reference evidence="3 4" key="1">
    <citation type="journal article" date="2023" name="J. Hered.">
        <title>Chromosome-level genome of the wood stork (Mycteria americana) provides insight into avian chromosome evolution.</title>
        <authorList>
            <person name="Flamio R. Jr."/>
            <person name="Ramstad K.M."/>
        </authorList>
    </citation>
    <scope>NUCLEOTIDE SEQUENCE [LARGE SCALE GENOMIC DNA]</scope>
    <source>
        <strain evidence="3">JAX WOST 10</strain>
    </source>
</reference>
<evidence type="ECO:0000313" key="4">
    <source>
        <dbReference type="Proteomes" id="UP001333110"/>
    </source>
</evidence>
<feature type="transmembrane region" description="Helical" evidence="1">
    <location>
        <begin position="310"/>
        <end position="331"/>
    </location>
</feature>
<evidence type="ECO:0000313" key="3">
    <source>
        <dbReference type="EMBL" id="KAK4816849.1"/>
    </source>
</evidence>
<comment type="caution">
    <text evidence="3">The sequence shown here is derived from an EMBL/GenBank/DDBJ whole genome shotgun (WGS) entry which is preliminary data.</text>
</comment>
<keyword evidence="1" id="KW-0812">Transmembrane</keyword>
<organism evidence="3 4">
    <name type="scientific">Mycteria americana</name>
    <name type="common">Wood stork</name>
    <dbReference type="NCBI Taxonomy" id="33587"/>
    <lineage>
        <taxon>Eukaryota</taxon>
        <taxon>Metazoa</taxon>
        <taxon>Chordata</taxon>
        <taxon>Craniata</taxon>
        <taxon>Vertebrata</taxon>
        <taxon>Euteleostomi</taxon>
        <taxon>Archelosauria</taxon>
        <taxon>Archosauria</taxon>
        <taxon>Dinosauria</taxon>
        <taxon>Saurischia</taxon>
        <taxon>Theropoda</taxon>
        <taxon>Coelurosauria</taxon>
        <taxon>Aves</taxon>
        <taxon>Neognathae</taxon>
        <taxon>Neoaves</taxon>
        <taxon>Aequornithes</taxon>
        <taxon>Ciconiiformes</taxon>
        <taxon>Ciconiidae</taxon>
        <taxon>Mycteria</taxon>
    </lineage>
</organism>
<dbReference type="EMBL" id="JAUNZN010000009">
    <property type="protein sequence ID" value="KAK4816849.1"/>
    <property type="molecule type" value="Genomic_DNA"/>
</dbReference>
<keyword evidence="4" id="KW-1185">Reference proteome</keyword>
<feature type="domain" description="Reverse transcriptase" evidence="2">
    <location>
        <begin position="1"/>
        <end position="201"/>
    </location>
</feature>
<evidence type="ECO:0000259" key="2">
    <source>
        <dbReference type="PROSITE" id="PS50878"/>
    </source>
</evidence>
<dbReference type="PROSITE" id="PS50878">
    <property type="entry name" value="RT_POL"/>
    <property type="match status" value="1"/>
</dbReference>
<accession>A0AAN7N2Z3</accession>
<proteinExistence type="predicted"/>
<evidence type="ECO:0000256" key="1">
    <source>
        <dbReference type="SAM" id="Phobius"/>
    </source>
</evidence>
<name>A0AAN7N2Z3_MYCAM</name>